<evidence type="ECO:0000313" key="5">
    <source>
        <dbReference type="Proteomes" id="UP000321425"/>
    </source>
</evidence>
<dbReference type="InterPro" id="IPR051554">
    <property type="entry name" value="Acetyltransferase_Eis"/>
</dbReference>
<dbReference type="Pfam" id="PF17668">
    <property type="entry name" value="Acetyltransf_17"/>
    <property type="match status" value="1"/>
</dbReference>
<organism evidence="3 4">
    <name type="scientific">Alkalibacterium putridalgicola</name>
    <dbReference type="NCBI Taxonomy" id="426703"/>
    <lineage>
        <taxon>Bacteria</taxon>
        <taxon>Bacillati</taxon>
        <taxon>Bacillota</taxon>
        <taxon>Bacilli</taxon>
        <taxon>Lactobacillales</taxon>
        <taxon>Carnobacteriaceae</taxon>
        <taxon>Alkalibacterium</taxon>
    </lineage>
</organism>
<proteinExistence type="predicted"/>
<dbReference type="SUPFAM" id="SSF55729">
    <property type="entry name" value="Acyl-CoA N-acyltransferases (Nat)"/>
    <property type="match status" value="1"/>
</dbReference>
<evidence type="ECO:0000313" key="4">
    <source>
        <dbReference type="Proteomes" id="UP000198548"/>
    </source>
</evidence>
<dbReference type="AlphaFoldDB" id="A0A1H7R182"/>
<feature type="domain" description="N-acetyltransferase" evidence="1">
    <location>
        <begin position="1"/>
        <end position="141"/>
    </location>
</feature>
<dbReference type="Pfam" id="PF13527">
    <property type="entry name" value="Acetyltransf_9"/>
    <property type="match status" value="1"/>
</dbReference>
<keyword evidence="3" id="KW-0808">Transferase</keyword>
<dbReference type="InterPro" id="IPR000182">
    <property type="entry name" value="GNAT_dom"/>
</dbReference>
<dbReference type="Proteomes" id="UP000198548">
    <property type="component" value="Unassembled WGS sequence"/>
</dbReference>
<dbReference type="PANTHER" id="PTHR37817:SF1">
    <property type="entry name" value="N-ACETYLTRANSFERASE EIS"/>
    <property type="match status" value="1"/>
</dbReference>
<keyword evidence="5" id="KW-1185">Reference proteome</keyword>
<evidence type="ECO:0000313" key="2">
    <source>
        <dbReference type="EMBL" id="GEK89025.1"/>
    </source>
</evidence>
<dbReference type="Pfam" id="PF13530">
    <property type="entry name" value="SCP2_2"/>
    <property type="match status" value="1"/>
</dbReference>
<dbReference type="PANTHER" id="PTHR37817">
    <property type="entry name" value="N-ACETYLTRANSFERASE EIS"/>
    <property type="match status" value="1"/>
</dbReference>
<dbReference type="InterPro" id="IPR016181">
    <property type="entry name" value="Acyl_CoA_acyltransferase"/>
</dbReference>
<reference evidence="3 4" key="1">
    <citation type="submission" date="2016-10" db="EMBL/GenBank/DDBJ databases">
        <authorList>
            <person name="de Groot N.N."/>
        </authorList>
    </citation>
    <scope>NUCLEOTIDE SEQUENCE [LARGE SCALE GENOMIC DNA]</scope>
    <source>
        <strain evidence="3 4">DSM 19182</strain>
    </source>
</reference>
<evidence type="ECO:0000313" key="3">
    <source>
        <dbReference type="EMBL" id="SEL53996.1"/>
    </source>
</evidence>
<evidence type="ECO:0000259" key="1">
    <source>
        <dbReference type="PROSITE" id="PS51186"/>
    </source>
</evidence>
<reference evidence="2 5" key="2">
    <citation type="submission" date="2019-07" db="EMBL/GenBank/DDBJ databases">
        <title>Whole genome shotgun sequence of Alkalibacterium putridalgicola NBRC 103243.</title>
        <authorList>
            <person name="Hosoyama A."/>
            <person name="Uohara A."/>
            <person name="Ohji S."/>
            <person name="Ichikawa N."/>
        </authorList>
    </citation>
    <scope>NUCLEOTIDE SEQUENCE [LARGE SCALE GENOMIC DNA]</scope>
    <source>
        <strain evidence="2 5">NBRC 103243</strain>
    </source>
</reference>
<dbReference type="STRING" id="426703.SAMN04488100_10362"/>
<dbReference type="SUPFAM" id="SSF55718">
    <property type="entry name" value="SCP-like"/>
    <property type="match status" value="1"/>
</dbReference>
<dbReference type="GO" id="GO:0034069">
    <property type="term" value="F:aminoglycoside N-acetyltransferase activity"/>
    <property type="evidence" value="ECO:0007669"/>
    <property type="project" value="TreeGrafter"/>
</dbReference>
<gene>
    <name evidence="2" type="ORF">APU01nite_10640</name>
    <name evidence="3" type="ORF">SAMN04488100_10362</name>
</gene>
<sequence>MEIRELTKDHDQEIHDLNVYAFRLEDTEETKKWVADCFANGIAYGAFSEEKLTSSVIIFPFEMYYHGRILKMGGIGNVSSYPEVRGQGTIRQLLEKALEEMRDQGYVLSYLAPFSYRFYRKFGYEVAFEQRQYQIMPEDFGLFEAPENRIERVRYEEQKEAIQAIYEKKVAQSVGPVRRTGWLWEKKFLSPDKKKVALYRDDKGSPQGYLVYEFTGHDQNTFKIHELMALSGTAERSLWDFVSTHSSSFERFTYSGRSDQRMTHLFNEADLKQTMMSHMMARIVDMEGFLKQFPFQTSKQQDFWLEVTDDTAEWNNNVFKLSVSEHEVSVTIEEQPGNESRHLKDSIQAWTQLFMQFKTADELQFEGSLAASKETAQALQDILPKGVPELYDYF</sequence>
<dbReference type="Proteomes" id="UP000321425">
    <property type="component" value="Unassembled WGS sequence"/>
</dbReference>
<dbReference type="InterPro" id="IPR036527">
    <property type="entry name" value="SCP2_sterol-bd_dom_sf"/>
</dbReference>
<dbReference type="InterPro" id="IPR041380">
    <property type="entry name" value="Acetyltransf_17"/>
</dbReference>
<dbReference type="RefSeq" id="WP_091486606.1">
    <property type="nucleotide sequence ID" value="NZ_BJUX01000009.1"/>
</dbReference>
<dbReference type="EMBL" id="FOBL01000003">
    <property type="protein sequence ID" value="SEL53996.1"/>
    <property type="molecule type" value="Genomic_DNA"/>
</dbReference>
<dbReference type="Gene3D" id="3.40.630.30">
    <property type="match status" value="2"/>
</dbReference>
<dbReference type="GO" id="GO:0030649">
    <property type="term" value="P:aminoglycoside antibiotic catabolic process"/>
    <property type="evidence" value="ECO:0007669"/>
    <property type="project" value="TreeGrafter"/>
</dbReference>
<dbReference type="PROSITE" id="PS51186">
    <property type="entry name" value="GNAT"/>
    <property type="match status" value="1"/>
</dbReference>
<dbReference type="CDD" id="cd04301">
    <property type="entry name" value="NAT_SF"/>
    <property type="match status" value="1"/>
</dbReference>
<name>A0A1H7R182_9LACT</name>
<dbReference type="OrthoDB" id="9768284at2"/>
<protein>
    <submittedName>
        <fullName evidence="2 3">Acetyltransferase</fullName>
    </submittedName>
</protein>
<dbReference type="EMBL" id="BJUX01000009">
    <property type="protein sequence ID" value="GEK89025.1"/>
    <property type="molecule type" value="Genomic_DNA"/>
</dbReference>
<dbReference type="InterPro" id="IPR025559">
    <property type="entry name" value="Eis_dom"/>
</dbReference>
<accession>A0A1H7R182</accession>
<dbReference type="Gene3D" id="3.30.1050.10">
    <property type="entry name" value="SCP2 sterol-binding domain"/>
    <property type="match status" value="1"/>
</dbReference>